<evidence type="ECO:0000256" key="3">
    <source>
        <dbReference type="ARBA" id="ARBA00022741"/>
    </source>
</evidence>
<dbReference type="Gene3D" id="3.40.50.300">
    <property type="entry name" value="P-loop containing nucleotide triphosphate hydrolases"/>
    <property type="match status" value="1"/>
</dbReference>
<evidence type="ECO:0000256" key="7">
    <source>
        <dbReference type="PIRNR" id="PIRNR006698"/>
    </source>
</evidence>
<dbReference type="InterPro" id="IPR027417">
    <property type="entry name" value="P-loop_NTPase"/>
</dbReference>
<keyword evidence="12" id="KW-1185">Reference proteome</keyword>
<name>A0AAN5C9A0_9BILA</name>
<feature type="region of interest" description="Disordered" evidence="9">
    <location>
        <begin position="1"/>
        <end position="50"/>
    </location>
</feature>
<dbReference type="Pfam" id="PF00735">
    <property type="entry name" value="Septin"/>
    <property type="match status" value="1"/>
</dbReference>
<reference evidence="12" key="1">
    <citation type="submission" date="2022-10" db="EMBL/GenBank/DDBJ databases">
        <title>Genome assembly of Pristionchus species.</title>
        <authorList>
            <person name="Yoshida K."/>
            <person name="Sommer R.J."/>
        </authorList>
    </citation>
    <scope>NUCLEOTIDE SEQUENCE [LARGE SCALE GENOMIC DNA]</scope>
    <source>
        <strain evidence="12">RS5460</strain>
    </source>
</reference>
<comment type="similarity">
    <text evidence="7 8">Belongs to the TRAFAC class TrmE-Era-EngA-EngB-Septin-like GTPase superfamily. Septin GTPase family.</text>
</comment>
<dbReference type="SUPFAM" id="SSF52540">
    <property type="entry name" value="P-loop containing nucleoside triphosphate hydrolases"/>
    <property type="match status" value="1"/>
</dbReference>
<organism evidence="11 12">
    <name type="scientific">Pristionchus mayeri</name>
    <dbReference type="NCBI Taxonomy" id="1317129"/>
    <lineage>
        <taxon>Eukaryota</taxon>
        <taxon>Metazoa</taxon>
        <taxon>Ecdysozoa</taxon>
        <taxon>Nematoda</taxon>
        <taxon>Chromadorea</taxon>
        <taxon>Rhabditida</taxon>
        <taxon>Rhabditina</taxon>
        <taxon>Diplogasteromorpha</taxon>
        <taxon>Diplogasteroidea</taxon>
        <taxon>Neodiplogasteridae</taxon>
        <taxon>Pristionchus</taxon>
    </lineage>
</organism>
<keyword evidence="2" id="KW-0963">Cytoplasm</keyword>
<keyword evidence="4" id="KW-0175">Coiled coil</keyword>
<proteinExistence type="inferred from homology"/>
<evidence type="ECO:0000259" key="10">
    <source>
        <dbReference type="PROSITE" id="PS51719"/>
    </source>
</evidence>
<dbReference type="AlphaFoldDB" id="A0AAN5C9A0"/>
<sequence length="441" mass="50266">MSASPTEVVYPELPGAKSLPTMTAVDQRPPFKPMHAPNTVPPPPPAPRTTAGGEKMQVLELNGHVGFDSIPHQIVKKCIEQGFQFNLMCVGETGMGKTTLIQSLFNMNLEFEPCNTELKTVELRSKTYDVAEGSIRLKLTLVETAGFGDQLGKEQSAKVIVDYIEAQFEKYLKEELKVRRQLAYYDDTRIHACLYFISPTGHGLKALDLVTLRELSKRVNVIPVIAKSDTTSKNELVRFKTKILAELKAQNIEIYHFPTDDETVASVNAEMNAIVPFAIVGSNDFVKKENGKMVRARQYPWGIVEVENEAHCDFVKLREGLLRTNVDSLRERTHKTLYEAYRRDRLRAMRIGDGDAGPKFNQVYKQKEAELNDEFAKKEQRMREEFARKLKQAEEEFKRKEEELTQREREMEEKAGAELRTLDAEIARLKEAKAKGKKLRK</sequence>
<dbReference type="FunFam" id="3.40.50.300:FF:002048">
    <property type="entry name" value="Septin 6"/>
    <property type="match status" value="1"/>
</dbReference>
<dbReference type="Proteomes" id="UP001328107">
    <property type="component" value="Unassembled WGS sequence"/>
</dbReference>
<dbReference type="EMBL" id="BTRK01000001">
    <property type="protein sequence ID" value="GMR33619.1"/>
    <property type="molecule type" value="Genomic_DNA"/>
</dbReference>
<evidence type="ECO:0000313" key="11">
    <source>
        <dbReference type="EMBL" id="GMR33619.1"/>
    </source>
</evidence>
<evidence type="ECO:0000256" key="8">
    <source>
        <dbReference type="RuleBase" id="RU004560"/>
    </source>
</evidence>
<dbReference type="InterPro" id="IPR030379">
    <property type="entry name" value="G_SEPTIN_dom"/>
</dbReference>
<evidence type="ECO:0000256" key="5">
    <source>
        <dbReference type="ARBA" id="ARBA00023134"/>
    </source>
</evidence>
<keyword evidence="5 8" id="KW-0342">GTP-binding</keyword>
<dbReference type="GO" id="GO:0005856">
    <property type="term" value="C:cytoskeleton"/>
    <property type="evidence" value="ECO:0007669"/>
    <property type="project" value="UniProtKB-SubCell"/>
</dbReference>
<accession>A0AAN5C9A0</accession>
<gene>
    <name evidence="11" type="ORF">PMAYCL1PPCAC_03814</name>
</gene>
<feature type="region of interest" description="Disordered" evidence="9">
    <location>
        <begin position="395"/>
        <end position="416"/>
    </location>
</feature>
<comment type="subcellular location">
    <subcellularLocation>
        <location evidence="1">Cytoplasm</location>
        <location evidence="1">Cytoskeleton</location>
    </subcellularLocation>
</comment>
<dbReference type="GO" id="GO:0005525">
    <property type="term" value="F:GTP binding"/>
    <property type="evidence" value="ECO:0007669"/>
    <property type="project" value="UniProtKB-UniRule"/>
</dbReference>
<evidence type="ECO:0000256" key="4">
    <source>
        <dbReference type="ARBA" id="ARBA00023054"/>
    </source>
</evidence>
<evidence type="ECO:0000313" key="12">
    <source>
        <dbReference type="Proteomes" id="UP001328107"/>
    </source>
</evidence>
<evidence type="ECO:0000256" key="2">
    <source>
        <dbReference type="ARBA" id="ARBA00022490"/>
    </source>
</evidence>
<dbReference type="PROSITE" id="PS51719">
    <property type="entry name" value="G_SEPTIN"/>
    <property type="match status" value="1"/>
</dbReference>
<protein>
    <recommendedName>
        <fullName evidence="7">Septin</fullName>
    </recommendedName>
</protein>
<evidence type="ECO:0000256" key="6">
    <source>
        <dbReference type="ARBA" id="ARBA00023212"/>
    </source>
</evidence>
<dbReference type="InterPro" id="IPR016491">
    <property type="entry name" value="Septin"/>
</dbReference>
<dbReference type="CDD" id="cd01850">
    <property type="entry name" value="CDC_Septin"/>
    <property type="match status" value="1"/>
</dbReference>
<evidence type="ECO:0000256" key="9">
    <source>
        <dbReference type="SAM" id="MobiDB-lite"/>
    </source>
</evidence>
<dbReference type="PANTHER" id="PTHR18884">
    <property type="entry name" value="SEPTIN"/>
    <property type="match status" value="1"/>
</dbReference>
<dbReference type="PIRSF" id="PIRSF006698">
    <property type="entry name" value="Septin"/>
    <property type="match status" value="1"/>
</dbReference>
<feature type="domain" description="Septin-type G" evidence="10">
    <location>
        <begin position="81"/>
        <end position="348"/>
    </location>
</feature>
<comment type="caution">
    <text evidence="11">The sequence shown here is derived from an EMBL/GenBank/DDBJ whole genome shotgun (WGS) entry which is preliminary data.</text>
</comment>
<evidence type="ECO:0000256" key="1">
    <source>
        <dbReference type="ARBA" id="ARBA00004245"/>
    </source>
</evidence>
<keyword evidence="3 8" id="KW-0547">Nucleotide-binding</keyword>
<keyword evidence="6" id="KW-0206">Cytoskeleton</keyword>